<dbReference type="GO" id="GO:0005615">
    <property type="term" value="C:extracellular space"/>
    <property type="evidence" value="ECO:0007669"/>
    <property type="project" value="TreeGrafter"/>
</dbReference>
<dbReference type="AlphaFoldDB" id="A0A9P6FYN1"/>
<keyword evidence="6" id="KW-1185">Reference proteome</keyword>
<accession>A0A9P6FYN1</accession>
<dbReference type="SUPFAM" id="SSF53474">
    <property type="entry name" value="alpha/beta-Hydrolases"/>
    <property type="match status" value="1"/>
</dbReference>
<evidence type="ECO:0000256" key="2">
    <source>
        <dbReference type="ARBA" id="ARBA00022801"/>
    </source>
</evidence>
<dbReference type="Pfam" id="PF00135">
    <property type="entry name" value="COesterase"/>
    <property type="match status" value="1"/>
</dbReference>
<dbReference type="Gene3D" id="3.40.50.1820">
    <property type="entry name" value="alpha/beta hydrolase"/>
    <property type="match status" value="1"/>
</dbReference>
<dbReference type="OrthoDB" id="408631at2759"/>
<organism evidence="5 6">
    <name type="scientific">Lunasporangiospora selenospora</name>
    <dbReference type="NCBI Taxonomy" id="979761"/>
    <lineage>
        <taxon>Eukaryota</taxon>
        <taxon>Fungi</taxon>
        <taxon>Fungi incertae sedis</taxon>
        <taxon>Mucoromycota</taxon>
        <taxon>Mortierellomycotina</taxon>
        <taxon>Mortierellomycetes</taxon>
        <taxon>Mortierellales</taxon>
        <taxon>Mortierellaceae</taxon>
        <taxon>Lunasporangiospora</taxon>
    </lineage>
</organism>
<dbReference type="PANTHER" id="PTHR43918:SF4">
    <property type="entry name" value="CARBOXYLIC ESTER HYDROLASE"/>
    <property type="match status" value="1"/>
</dbReference>
<dbReference type="PANTHER" id="PTHR43918">
    <property type="entry name" value="ACETYLCHOLINESTERASE"/>
    <property type="match status" value="1"/>
</dbReference>
<dbReference type="Proteomes" id="UP000780801">
    <property type="component" value="Unassembled WGS sequence"/>
</dbReference>
<reference evidence="5" key="1">
    <citation type="journal article" date="2020" name="Fungal Divers.">
        <title>Resolving the Mortierellaceae phylogeny through synthesis of multi-gene phylogenetics and phylogenomics.</title>
        <authorList>
            <person name="Vandepol N."/>
            <person name="Liber J."/>
            <person name="Desiro A."/>
            <person name="Na H."/>
            <person name="Kennedy M."/>
            <person name="Barry K."/>
            <person name="Grigoriev I.V."/>
            <person name="Miller A.N."/>
            <person name="O'Donnell K."/>
            <person name="Stajich J.E."/>
            <person name="Bonito G."/>
        </authorList>
    </citation>
    <scope>NUCLEOTIDE SEQUENCE</scope>
    <source>
        <strain evidence="5">KOD1015</strain>
    </source>
</reference>
<dbReference type="InterPro" id="IPR002018">
    <property type="entry name" value="CarbesteraseB"/>
</dbReference>
<dbReference type="GO" id="GO:0019695">
    <property type="term" value="P:choline metabolic process"/>
    <property type="evidence" value="ECO:0007669"/>
    <property type="project" value="TreeGrafter"/>
</dbReference>
<dbReference type="InterPro" id="IPR050654">
    <property type="entry name" value="AChE-related_enzymes"/>
</dbReference>
<evidence type="ECO:0000313" key="5">
    <source>
        <dbReference type="EMBL" id="KAF9583085.1"/>
    </source>
</evidence>
<name>A0A9P6FYN1_9FUNG</name>
<comment type="caution">
    <text evidence="5">The sequence shown here is derived from an EMBL/GenBank/DDBJ whole genome shotgun (WGS) entry which is preliminary data.</text>
</comment>
<dbReference type="InterPro" id="IPR029058">
    <property type="entry name" value="AB_hydrolase_fold"/>
</dbReference>
<feature type="region of interest" description="Disordered" evidence="3">
    <location>
        <begin position="44"/>
        <end position="71"/>
    </location>
</feature>
<gene>
    <name evidence="5" type="ORF">BGW38_010280</name>
</gene>
<feature type="domain" description="Carboxylesterase type B" evidence="4">
    <location>
        <begin position="11"/>
        <end position="509"/>
    </location>
</feature>
<dbReference type="GO" id="GO:0006581">
    <property type="term" value="P:acetylcholine catabolic process"/>
    <property type="evidence" value="ECO:0007669"/>
    <property type="project" value="TreeGrafter"/>
</dbReference>
<dbReference type="GO" id="GO:0003990">
    <property type="term" value="F:acetylcholinesterase activity"/>
    <property type="evidence" value="ECO:0007669"/>
    <property type="project" value="TreeGrafter"/>
</dbReference>
<comment type="similarity">
    <text evidence="1">Belongs to the type-B carboxylesterase/lipase family.</text>
</comment>
<proteinExistence type="inferred from homology"/>
<protein>
    <recommendedName>
        <fullName evidence="4">Carboxylesterase type B domain-containing protein</fullName>
    </recommendedName>
</protein>
<evidence type="ECO:0000256" key="1">
    <source>
        <dbReference type="ARBA" id="ARBA00005964"/>
    </source>
</evidence>
<evidence type="ECO:0000313" key="6">
    <source>
        <dbReference type="Proteomes" id="UP000780801"/>
    </source>
</evidence>
<evidence type="ECO:0000259" key="4">
    <source>
        <dbReference type="Pfam" id="PF00135"/>
    </source>
</evidence>
<dbReference type="EMBL" id="JAABOA010000816">
    <property type="protein sequence ID" value="KAF9583085.1"/>
    <property type="molecule type" value="Genomic_DNA"/>
</dbReference>
<dbReference type="GO" id="GO:0005886">
    <property type="term" value="C:plasma membrane"/>
    <property type="evidence" value="ECO:0007669"/>
    <property type="project" value="TreeGrafter"/>
</dbReference>
<keyword evidence="2" id="KW-0378">Hydrolase</keyword>
<sequence>MAPEPITDIHIPNQGTIRGSIHPTKRIVRFLNVPYGTVNERWRPASKPEPWTGIRDATKQGPVSPQPRGPYRFSRAINTYSGFDMDDETIDFDERHCLNVNIYVHEDTLAAVHENPGGEGVPVMSYIHGGGNRDGANAMDIYDGTNIVAESVKIGRPVIVVVPNHRLHFLGFFSCPELVEDVRSDERLETEYEQSVGNWGLMDQKLALEWVKTHISQFGGAPNQVTAFGESAGSVGINYHLMIPQHHGLFQRAIMQSCSMNSVAAYRPELEGKVYFDYLVDYFKLPKISRREQLALLKKIPSKEFGLAAESPKLNMFTAWEDGVLLHEDARKWVHKTEFYDRGVKALMIGDTKEEGSLFIETLGAPTLARWGRVKQRFCPPTEEGRKAWKEVYGEVRTDEEARNASSRVTADFVSGYPVFSTLRAASKREDLCKGFDLFQFYFDRSIRAVDEQGRNLGAHHGVDLAFLFAPDLALEKVFTEEEVRLSEQVRKLWIQFAYGETNEKQRKEDTLEVLRARIQRPVDDYEYHQSRVDGEAIVITDKATMERDQVSRAGRKVFEFWEQSEKWVSNEREQMKDGEEEGWKYGIVTFTRPSQQEWS</sequence>
<evidence type="ECO:0000256" key="3">
    <source>
        <dbReference type="SAM" id="MobiDB-lite"/>
    </source>
</evidence>